<evidence type="ECO:0000259" key="2">
    <source>
        <dbReference type="Pfam" id="PF12146"/>
    </source>
</evidence>
<feature type="compositionally biased region" description="Basic and acidic residues" evidence="1">
    <location>
        <begin position="87"/>
        <end position="96"/>
    </location>
</feature>
<feature type="compositionally biased region" description="Acidic residues" evidence="1">
    <location>
        <begin position="146"/>
        <end position="183"/>
    </location>
</feature>
<dbReference type="InterPro" id="IPR051044">
    <property type="entry name" value="MAG_DAG_Lipase"/>
</dbReference>
<proteinExistence type="predicted"/>
<comment type="caution">
    <text evidence="3">The sequence shown here is derived from an EMBL/GenBank/DDBJ whole genome shotgun (WGS) entry which is preliminary data.</text>
</comment>
<sequence length="614" mass="68227">MEREKDPALEDLEKESQSITRRTVAAASALVAALQVTAGIALDRGTRQEQDDAIDAKLYSSDNNDDDDENDVSDDDSASSGDEDDAEQKKSSHNAEVRGISNGDNDEDEDEDDGEVESITDAPPSGNLKEEDLANEQAEDDHHSDDDDEGEEEEDDDEDEDEEDEDEDEEDEDEDEEEEEDALSELEDLHPMDLEHDAHLAVIADARSDAETVDGDDGNGNGDEDDYEVELEDEANRGTQGMLKRLQSLRKSTINDSRVSSSSVWTSFRRTITRVFDMEPARVPLVEEPLSDATKLDVDSFTTSSGADLFVYEWRSNYARPRGIIWAIHDLGSHVMFDFLRHMKFPRPNSYEGGYSVIPAYAGSWVETMNEDGFLVIAVDLQAHGRSSDGPSETRFCVKNIMTHVEDLIEFHEYMRSLYVGVPTAILANGLGATLACRVMQLEKERGIEPVDACVLVSPMLSTSALGGSKNRISSTLTRLMASTMPSWRGIERPQHIEQAMRNAWNADRLTDKGLIRSRVALDIVAVIDAVNKSATAIDVPILSVQSLTDEISEITSTETFHEKLSNTQSALFVLNERGLWHELIQEPNNAKVLADVRAWLNMHQNLKLISKLG</sequence>
<gene>
    <name evidence="3" type="ORF">FCC1311_061891</name>
</gene>
<feature type="domain" description="Serine aminopeptidase S33" evidence="2">
    <location>
        <begin position="365"/>
        <end position="589"/>
    </location>
</feature>
<evidence type="ECO:0000313" key="4">
    <source>
        <dbReference type="Proteomes" id="UP000241890"/>
    </source>
</evidence>
<feature type="compositionally biased region" description="Acidic residues" evidence="1">
    <location>
        <begin position="104"/>
        <end position="118"/>
    </location>
</feature>
<dbReference type="OrthoDB" id="2498029at2759"/>
<dbReference type="AlphaFoldDB" id="A0A2R5G8S9"/>
<keyword evidence="4" id="KW-1185">Reference proteome</keyword>
<dbReference type="InterPro" id="IPR029058">
    <property type="entry name" value="AB_hydrolase_fold"/>
</dbReference>
<accession>A0A2R5G8S9</accession>
<organism evidence="3 4">
    <name type="scientific">Hondaea fermentalgiana</name>
    <dbReference type="NCBI Taxonomy" id="2315210"/>
    <lineage>
        <taxon>Eukaryota</taxon>
        <taxon>Sar</taxon>
        <taxon>Stramenopiles</taxon>
        <taxon>Bigyra</taxon>
        <taxon>Labyrinthulomycetes</taxon>
        <taxon>Thraustochytrida</taxon>
        <taxon>Thraustochytriidae</taxon>
        <taxon>Hondaea</taxon>
    </lineage>
</organism>
<protein>
    <submittedName>
        <fullName evidence="3">Monoglyceride lipase, putative</fullName>
    </submittedName>
</protein>
<reference evidence="3 4" key="1">
    <citation type="submission" date="2017-12" db="EMBL/GenBank/DDBJ databases">
        <title>Sequencing, de novo assembly and annotation of complete genome of a new Thraustochytrid species, strain FCC1311.</title>
        <authorList>
            <person name="Sedici K."/>
            <person name="Godart F."/>
            <person name="Aiese Cigliano R."/>
            <person name="Sanseverino W."/>
            <person name="Barakat M."/>
            <person name="Ortet P."/>
            <person name="Marechal E."/>
            <person name="Cagnac O."/>
            <person name="Amato A."/>
        </authorList>
    </citation>
    <scope>NUCLEOTIDE SEQUENCE [LARGE SCALE GENOMIC DNA]</scope>
</reference>
<dbReference type="EMBL" id="BEYU01000006">
    <property type="protein sequence ID" value="GBG24461.1"/>
    <property type="molecule type" value="Genomic_DNA"/>
</dbReference>
<dbReference type="Gene3D" id="3.40.50.1820">
    <property type="entry name" value="alpha/beta hydrolase"/>
    <property type="match status" value="1"/>
</dbReference>
<feature type="region of interest" description="Disordered" evidence="1">
    <location>
        <begin position="39"/>
        <end position="183"/>
    </location>
</feature>
<dbReference type="SUPFAM" id="SSF53474">
    <property type="entry name" value="alpha/beta-Hydrolases"/>
    <property type="match status" value="1"/>
</dbReference>
<name>A0A2R5G8S9_9STRA</name>
<evidence type="ECO:0000313" key="3">
    <source>
        <dbReference type="EMBL" id="GBG24461.1"/>
    </source>
</evidence>
<dbReference type="PANTHER" id="PTHR11614">
    <property type="entry name" value="PHOSPHOLIPASE-RELATED"/>
    <property type="match status" value="1"/>
</dbReference>
<dbReference type="Pfam" id="PF12146">
    <property type="entry name" value="Hydrolase_4"/>
    <property type="match status" value="1"/>
</dbReference>
<feature type="compositionally biased region" description="Acidic residues" evidence="1">
    <location>
        <begin position="63"/>
        <end position="86"/>
    </location>
</feature>
<evidence type="ECO:0000256" key="1">
    <source>
        <dbReference type="SAM" id="MobiDB-lite"/>
    </source>
</evidence>
<dbReference type="InParanoid" id="A0A2R5G8S9"/>
<dbReference type="Proteomes" id="UP000241890">
    <property type="component" value="Unassembled WGS sequence"/>
</dbReference>
<dbReference type="InterPro" id="IPR022742">
    <property type="entry name" value="Hydrolase_4"/>
</dbReference>